<proteinExistence type="predicted"/>
<keyword evidence="2" id="KW-1185">Reference proteome</keyword>
<dbReference type="EMBL" id="KQ979154">
    <property type="protein sequence ID" value="KYN22418.1"/>
    <property type="molecule type" value="Genomic_DNA"/>
</dbReference>
<name>A0A151JBL4_9HYME</name>
<dbReference type="AlphaFoldDB" id="A0A151JBL4"/>
<gene>
    <name evidence="1" type="ORF">ALC57_05180</name>
</gene>
<evidence type="ECO:0000313" key="1">
    <source>
        <dbReference type="EMBL" id="KYN22418.1"/>
    </source>
</evidence>
<accession>A0A151JBL4</accession>
<protein>
    <submittedName>
        <fullName evidence="1">Uncharacterized protein</fullName>
    </submittedName>
</protein>
<sequence>MSALGCHANHGATSAHPPIADPYLKWQYVGSRLSRQSRRDVGPMYGSRVLLKSDSRGNVGSMLAIDCHANHGATSAQCMVAESYLKVTLGATLAVCWQSIVTPITARRRPNVW</sequence>
<dbReference type="STRING" id="471704.A0A151JBL4"/>
<reference evidence="1 2" key="1">
    <citation type="submission" date="2015-09" db="EMBL/GenBank/DDBJ databases">
        <title>Trachymyrmex cornetzi WGS genome.</title>
        <authorList>
            <person name="Nygaard S."/>
            <person name="Hu H."/>
            <person name="Boomsma J."/>
            <person name="Zhang G."/>
        </authorList>
    </citation>
    <scope>NUCLEOTIDE SEQUENCE [LARGE SCALE GENOMIC DNA]</scope>
    <source>
        <strain evidence="1">Tcor2-1</strain>
        <tissue evidence="1">Whole body</tissue>
    </source>
</reference>
<dbReference type="Proteomes" id="UP000078492">
    <property type="component" value="Unassembled WGS sequence"/>
</dbReference>
<organism evidence="1 2">
    <name type="scientific">Trachymyrmex cornetzi</name>
    <dbReference type="NCBI Taxonomy" id="471704"/>
    <lineage>
        <taxon>Eukaryota</taxon>
        <taxon>Metazoa</taxon>
        <taxon>Ecdysozoa</taxon>
        <taxon>Arthropoda</taxon>
        <taxon>Hexapoda</taxon>
        <taxon>Insecta</taxon>
        <taxon>Pterygota</taxon>
        <taxon>Neoptera</taxon>
        <taxon>Endopterygota</taxon>
        <taxon>Hymenoptera</taxon>
        <taxon>Apocrita</taxon>
        <taxon>Aculeata</taxon>
        <taxon>Formicoidea</taxon>
        <taxon>Formicidae</taxon>
        <taxon>Myrmicinae</taxon>
        <taxon>Trachymyrmex</taxon>
    </lineage>
</organism>
<evidence type="ECO:0000313" key="2">
    <source>
        <dbReference type="Proteomes" id="UP000078492"/>
    </source>
</evidence>